<evidence type="ECO:0000313" key="1">
    <source>
        <dbReference type="EMBL" id="SDD82311.1"/>
    </source>
</evidence>
<proteinExistence type="predicted"/>
<accession>A0A1G6XWF5</accession>
<keyword evidence="2" id="KW-1185">Reference proteome</keyword>
<gene>
    <name evidence="1" type="ORF">SAMN05421636_10219</name>
</gene>
<sequence>MAIPSANTKWPTAVKTSVDDIAIRAEMGRSLAPPPHLMMRSASMKTAISTKNGFIFFAPRYAGMDASRPYPARYSAVPH</sequence>
<dbReference type="Proteomes" id="UP000199109">
    <property type="component" value="Unassembled WGS sequence"/>
</dbReference>
<name>A0A1G6XWF5_9FLAO</name>
<reference evidence="1 2" key="1">
    <citation type="submission" date="2016-10" db="EMBL/GenBank/DDBJ databases">
        <authorList>
            <person name="de Groot N.N."/>
        </authorList>
    </citation>
    <scope>NUCLEOTIDE SEQUENCE [LARGE SCALE GENOMIC DNA]</scope>
    <source>
        <strain evidence="1 2">DSM 23421</strain>
    </source>
</reference>
<protein>
    <submittedName>
        <fullName evidence="1">Uncharacterized protein</fullName>
    </submittedName>
</protein>
<dbReference type="EMBL" id="FNAO01000002">
    <property type="protein sequence ID" value="SDD82311.1"/>
    <property type="molecule type" value="Genomic_DNA"/>
</dbReference>
<organism evidence="1 2">
    <name type="scientific">Pricia antarctica</name>
    <dbReference type="NCBI Taxonomy" id="641691"/>
    <lineage>
        <taxon>Bacteria</taxon>
        <taxon>Pseudomonadati</taxon>
        <taxon>Bacteroidota</taxon>
        <taxon>Flavobacteriia</taxon>
        <taxon>Flavobacteriales</taxon>
        <taxon>Flavobacteriaceae</taxon>
        <taxon>Pricia</taxon>
    </lineage>
</organism>
<dbReference type="AlphaFoldDB" id="A0A1G6XWF5"/>
<evidence type="ECO:0000313" key="2">
    <source>
        <dbReference type="Proteomes" id="UP000199109"/>
    </source>
</evidence>